<feature type="coiled-coil region" evidence="1">
    <location>
        <begin position="1265"/>
        <end position="1299"/>
    </location>
</feature>
<accession>A0AAW1IGV9</accession>
<feature type="coiled-coil region" evidence="1">
    <location>
        <begin position="502"/>
        <end position="626"/>
    </location>
</feature>
<feature type="coiled-coil region" evidence="1">
    <location>
        <begin position="310"/>
        <end position="344"/>
    </location>
</feature>
<feature type="region of interest" description="Disordered" evidence="2">
    <location>
        <begin position="173"/>
        <end position="192"/>
    </location>
</feature>
<feature type="coiled-coil region" evidence="1">
    <location>
        <begin position="816"/>
        <end position="1015"/>
    </location>
</feature>
<feature type="coiled-coil region" evidence="1">
    <location>
        <begin position="404"/>
        <end position="466"/>
    </location>
</feature>
<feature type="coiled-coil region" evidence="1">
    <location>
        <begin position="1164"/>
        <end position="1219"/>
    </location>
</feature>
<reference evidence="4" key="1">
    <citation type="submission" date="2024-03" db="EMBL/GenBank/DDBJ databases">
        <title>WGS assembly of Saponaria officinalis var. Norfolk2.</title>
        <authorList>
            <person name="Jenkins J."/>
            <person name="Shu S."/>
            <person name="Grimwood J."/>
            <person name="Barry K."/>
            <person name="Goodstein D."/>
            <person name="Schmutz J."/>
            <person name="Leebens-Mack J."/>
            <person name="Osbourn A."/>
        </authorList>
    </citation>
    <scope>NUCLEOTIDE SEQUENCE [LARGE SCALE GENOMIC DNA]</scope>
    <source>
        <strain evidence="4">JIC</strain>
    </source>
</reference>
<name>A0AAW1IGV9_SAPOF</name>
<dbReference type="PANTHER" id="PTHR47270">
    <property type="entry name" value="PROTEIN MLP1-LIKE"/>
    <property type="match status" value="1"/>
</dbReference>
<comment type="caution">
    <text evidence="4">The sequence shown here is derived from an EMBL/GenBank/DDBJ whole genome shotgun (WGS) entry which is preliminary data.</text>
</comment>
<dbReference type="PANTHER" id="PTHR47270:SF13">
    <property type="entry name" value="HEAVY CHAIN-LIKE PROTEIN, PUTATIVE-RELATED"/>
    <property type="match status" value="1"/>
</dbReference>
<dbReference type="Pfam" id="PF10358">
    <property type="entry name" value="NT-C2"/>
    <property type="match status" value="1"/>
</dbReference>
<sequence>MFKSQKQKSNLRSRDKLDFMFSDFQAIKVPKGWDKLFVSLVSVETGKTVAKSGKISVRTGTCCWTETFCESIFISQENDDAKELGGCFFKFVVAMGSSRSGILGEVPIDLANFASTRTSIPLSFQLKKCQYGTSLQFRVQCLTPKTKYRDAPIKEADMDIEYGISDQDDIETKSDASDGAFSRSIGSTSSSHLESGSLFQAALSRDPSFSASDSRHSSDSLETSSLKDVFSSQNNIPGVVKIGRQDSTDSQTSRPSCSFGAVNDGNRSFSSSFDSRVPEALSPYGNKKEQNSNAIASSTISNTGSTKELLEAAEVTIEELRAEVRMWERNSKKLTADVDLLKNEVSEQSRSQRTLSMELSASQLECHSYQQEIEHLNGLLEKSAKKEETTEDTQIRATDIFDMKKQMEEEIHFLKDSNANLAEQLEKTQESNIELLSILQELEGIVETQKSEIENLSSQKLKLEASVKLGNSKDLEFLDSNMNITEVTQPMQDPDEQIPVNIGSIKLQLQQLQDTQEELESAIHLLQKTVEEKDNEIERLQDLKAQDVLYSDSTWSLKLDAKEKEIMNLEAKLAATDKNCQNKVLEVAMENETEMVKEIESLRKKVEDLEKDCDELTEENLKLILKLKESDPAEPEKDMSSPDVLLSSSHVIPDGGSPCLCGSELTYLRVQLQDLKQELRRKEALIEGGASSAKTQVQYPDMENQCDGPEIQLETFKKKVIHLEDELQKCVANGTMTADVHLAVEVPRYFQCVKEDGTEEQRDQELGDLKRCAICDCSQGPDKSGTAGYSDLTKFDFSALEVEALKSDNLQKEEYINALLEKISMHEDQIATAHNERHLLVESIESLEREKATAAERVVELTKEIIDLSTSMESHVSASKVLQRLASELEKGKQDVEQQLSEFEKENMQMSGRISVLEAQLRYLTNEKETCYLELRYSESQLVNLRDEIRQQETEMEAQKDDLKQRLEEMRTRWLEAQEECEYLEKANTKLQSTAENIIEECNSLQKVNGELKRRSMEMHTRCTVLESQLVDSKGKFSECSQKIEALEAEFCNILEEVSLKERGINSELDSLMFEDKEHKEKLMHEHLSLNDMYSQKVFEVENLQRELAHLIDQISVAHDDETLSSDSILELSVLLADKAKLEASLLELQGQFGVCQMKLSAISSESEAKMQELTRELTASRRNEEVLMADCDKLSVLLESVKSNAEKYKSIISRLEINLKACEYERELSDKEITTLKEQIQRATLLQTELLVAKSSLTDAKFEHDRMEASLEMVRGDYEELKTEKDFLVQKVFNMEKALLELENCRRSEISLQEKVLRLEGDLAAREALCAQDAELKFELSRIRRVNNELQRKIKHLEQDQEGFLDRIHALEERLKQNTETTLDLVKSAGNLSELDDTAVAVVSSTRDEETLIRITGSDSTDDLWKIQSLENQLAEALEANDMYKAQLQRFLSEEQNNSCDTLKTSGVDNRSDVKTRDSNVSSLELELRDLRERYFEMSLKYAEVEAQREELVLKLKSTNNKRSWFSK</sequence>
<evidence type="ECO:0000313" key="5">
    <source>
        <dbReference type="Proteomes" id="UP001443914"/>
    </source>
</evidence>
<evidence type="ECO:0000256" key="2">
    <source>
        <dbReference type="SAM" id="MobiDB-lite"/>
    </source>
</evidence>
<dbReference type="EMBL" id="JBDFQZ010000009">
    <property type="protein sequence ID" value="KAK9688635.1"/>
    <property type="molecule type" value="Genomic_DNA"/>
</dbReference>
<feature type="coiled-coil region" evidence="1">
    <location>
        <begin position="1428"/>
        <end position="1455"/>
    </location>
</feature>
<feature type="coiled-coil region" evidence="1">
    <location>
        <begin position="1482"/>
        <end position="1523"/>
    </location>
</feature>
<gene>
    <name evidence="4" type="ORF">RND81_09G000300</name>
</gene>
<dbReference type="InterPro" id="IPR019448">
    <property type="entry name" value="NT-C2"/>
</dbReference>
<dbReference type="Proteomes" id="UP001443914">
    <property type="component" value="Unassembled WGS sequence"/>
</dbReference>
<organism evidence="4 5">
    <name type="scientific">Saponaria officinalis</name>
    <name type="common">Common soapwort</name>
    <name type="synonym">Lychnis saponaria</name>
    <dbReference type="NCBI Taxonomy" id="3572"/>
    <lineage>
        <taxon>Eukaryota</taxon>
        <taxon>Viridiplantae</taxon>
        <taxon>Streptophyta</taxon>
        <taxon>Embryophyta</taxon>
        <taxon>Tracheophyta</taxon>
        <taxon>Spermatophyta</taxon>
        <taxon>Magnoliopsida</taxon>
        <taxon>eudicotyledons</taxon>
        <taxon>Gunneridae</taxon>
        <taxon>Pentapetalae</taxon>
        <taxon>Caryophyllales</taxon>
        <taxon>Caryophyllaceae</taxon>
        <taxon>Caryophylleae</taxon>
        <taxon>Saponaria</taxon>
    </lineage>
</organism>
<feature type="domain" description="C2 NT-type" evidence="3">
    <location>
        <begin position="7"/>
        <end position="143"/>
    </location>
</feature>
<evidence type="ECO:0000256" key="1">
    <source>
        <dbReference type="SAM" id="Coils"/>
    </source>
</evidence>
<keyword evidence="5" id="KW-1185">Reference proteome</keyword>
<dbReference type="PROSITE" id="PS51840">
    <property type="entry name" value="C2_NT"/>
    <property type="match status" value="1"/>
</dbReference>
<feature type="region of interest" description="Disordered" evidence="2">
    <location>
        <begin position="239"/>
        <end position="261"/>
    </location>
</feature>
<dbReference type="SUPFAM" id="SSF57997">
    <property type="entry name" value="Tropomyosin"/>
    <property type="match status" value="1"/>
</dbReference>
<evidence type="ECO:0000259" key="3">
    <source>
        <dbReference type="PROSITE" id="PS51840"/>
    </source>
</evidence>
<protein>
    <recommendedName>
        <fullName evidence="3">C2 NT-type domain-containing protein</fullName>
    </recommendedName>
</protein>
<feature type="region of interest" description="Disordered" evidence="2">
    <location>
        <begin position="209"/>
        <end position="228"/>
    </location>
</feature>
<evidence type="ECO:0000313" key="4">
    <source>
        <dbReference type="EMBL" id="KAK9688635.1"/>
    </source>
</evidence>
<feature type="coiled-coil region" evidence="1">
    <location>
        <begin position="1341"/>
        <end position="1375"/>
    </location>
</feature>
<proteinExistence type="predicted"/>
<keyword evidence="1" id="KW-0175">Coiled coil</keyword>